<feature type="domain" description="Bacterial surface antigen (D15)" evidence="11">
    <location>
        <begin position="271"/>
        <end position="552"/>
    </location>
</feature>
<dbReference type="GO" id="GO:0009306">
    <property type="term" value="P:protein secretion"/>
    <property type="evidence" value="ECO:0007669"/>
    <property type="project" value="TreeGrafter"/>
</dbReference>
<feature type="domain" description="TamA POTRA" evidence="13">
    <location>
        <begin position="11"/>
        <end position="79"/>
    </location>
</feature>
<dbReference type="GO" id="GO:0009279">
    <property type="term" value="C:cell outer membrane"/>
    <property type="evidence" value="ECO:0007669"/>
    <property type="project" value="UniProtKB-SubCell"/>
</dbReference>
<evidence type="ECO:0000256" key="9">
    <source>
        <dbReference type="ARBA" id="ARBA00033063"/>
    </source>
</evidence>
<protein>
    <recommendedName>
        <fullName evidence="3">Translocation and assembly module subunit TamA</fullName>
    </recommendedName>
    <alternativeName>
        <fullName evidence="9">Autotransporter assembly factor TamA</fullName>
    </alternativeName>
</protein>
<evidence type="ECO:0000256" key="3">
    <source>
        <dbReference type="ARBA" id="ARBA00015419"/>
    </source>
</evidence>
<sequence length="555" mass="62641">MPKLAEAKLKINVVGVDNGLKENVSLHLSNWDAIPEGDEDSIRKAIRSSVRDALQPFGYYEASIKISWGNQSLDIHIEPGPVVVWGKSDINVPQPESGLKPKALKLIQTPPFIVGQPMRHQLYDNYKKELLLSLRQQGYLDANWSQSALQVNLDQHTAVVILHMTLGQRYRINDIQISGSDLSDKTSRQLVNTHAGEWYDTDKVGIIYENLLSSGYFKNAIIDVESTPPNQATLNIELEDQPKDQFTTGIGYGTDTGMRGKLGWTRPKVNARGDNIYSNMQVSQIGEEVTVQYHIPWPHPLERYLSWDTGWKREETTDRESAQLSTGIALKRSQRKQWQYSVGVNLENETYRQGNNPEETITYILPNYHFIERLVYGSSNNPTAILKYWIDSSLGFNVLSDNTLFLSGEIGASYTLDLTSEDAISTRFALGGIMTDDFYSVPLSKRFYTGGDQTVRGYKYNSLAPKDENGELQGGQFLNVFSLEYRYRLNEEWQLATFADTGRTFISSHDPFHSGAGVGLRWTIPVGTFSFDIAKPVTAEEDKSLRLHIYLGMLL</sequence>
<dbReference type="KEGG" id="kak:Kalk_15830"/>
<dbReference type="Gene3D" id="3.10.20.310">
    <property type="entry name" value="membrane protein fhac"/>
    <property type="match status" value="3"/>
</dbReference>
<evidence type="ECO:0000256" key="4">
    <source>
        <dbReference type="ARBA" id="ARBA00022452"/>
    </source>
</evidence>
<evidence type="ECO:0000256" key="6">
    <source>
        <dbReference type="ARBA" id="ARBA00022729"/>
    </source>
</evidence>
<evidence type="ECO:0000256" key="2">
    <source>
        <dbReference type="ARBA" id="ARBA00010248"/>
    </source>
</evidence>
<dbReference type="Gene3D" id="2.40.160.50">
    <property type="entry name" value="membrane protein fhac: a member of the omp85/tpsb transporter family"/>
    <property type="match status" value="1"/>
</dbReference>
<evidence type="ECO:0000259" key="12">
    <source>
        <dbReference type="Pfam" id="PF07244"/>
    </source>
</evidence>
<evidence type="ECO:0000313" key="15">
    <source>
        <dbReference type="Proteomes" id="UP000235116"/>
    </source>
</evidence>
<evidence type="ECO:0000313" key="14">
    <source>
        <dbReference type="EMBL" id="AUM13806.1"/>
    </source>
</evidence>
<evidence type="ECO:0000256" key="1">
    <source>
        <dbReference type="ARBA" id="ARBA00004442"/>
    </source>
</evidence>
<keyword evidence="15" id="KW-1185">Reference proteome</keyword>
<dbReference type="GO" id="GO:0097347">
    <property type="term" value="C:TAM protein secretion complex"/>
    <property type="evidence" value="ECO:0007669"/>
    <property type="project" value="TreeGrafter"/>
</dbReference>
<organism evidence="14 15">
    <name type="scientific">Ketobacter alkanivorans</name>
    <dbReference type="NCBI Taxonomy" id="1917421"/>
    <lineage>
        <taxon>Bacteria</taxon>
        <taxon>Pseudomonadati</taxon>
        <taxon>Pseudomonadota</taxon>
        <taxon>Gammaproteobacteria</taxon>
        <taxon>Pseudomonadales</taxon>
        <taxon>Ketobacteraceae</taxon>
        <taxon>Ketobacter</taxon>
    </lineage>
</organism>
<dbReference type="Proteomes" id="UP000235116">
    <property type="component" value="Chromosome"/>
</dbReference>
<evidence type="ECO:0000256" key="7">
    <source>
        <dbReference type="ARBA" id="ARBA00023136"/>
    </source>
</evidence>
<dbReference type="PANTHER" id="PTHR12815:SF47">
    <property type="entry name" value="TRANSLOCATION AND ASSEMBLY MODULE SUBUNIT TAMA"/>
    <property type="match status" value="1"/>
</dbReference>
<dbReference type="Pfam" id="PF01103">
    <property type="entry name" value="Omp85"/>
    <property type="match status" value="1"/>
</dbReference>
<gene>
    <name evidence="14" type="ORF">Kalk_15830</name>
</gene>
<dbReference type="EMBL" id="CP022684">
    <property type="protein sequence ID" value="AUM13806.1"/>
    <property type="molecule type" value="Genomic_DNA"/>
</dbReference>
<comment type="subunit">
    <text evidence="10">Interacts with TamB to form the translocation and assembly module (TAM).</text>
</comment>
<keyword evidence="6" id="KW-0732">Signal</keyword>
<keyword evidence="7" id="KW-0472">Membrane</keyword>
<evidence type="ECO:0000256" key="5">
    <source>
        <dbReference type="ARBA" id="ARBA00022692"/>
    </source>
</evidence>
<name>A0A2K9LN71_9GAMM</name>
<dbReference type="InterPro" id="IPR010827">
    <property type="entry name" value="BamA/TamA_POTRA"/>
</dbReference>
<evidence type="ECO:0000259" key="11">
    <source>
        <dbReference type="Pfam" id="PF01103"/>
    </source>
</evidence>
<dbReference type="PANTHER" id="PTHR12815">
    <property type="entry name" value="SORTING AND ASSEMBLY MACHINERY SAMM50 PROTEIN FAMILY MEMBER"/>
    <property type="match status" value="1"/>
</dbReference>
<dbReference type="InterPro" id="IPR000184">
    <property type="entry name" value="Bac_surfAg_D15"/>
</dbReference>
<dbReference type="AlphaFoldDB" id="A0A2K9LN71"/>
<keyword evidence="5" id="KW-0812">Transmembrane</keyword>
<dbReference type="InterPro" id="IPR039910">
    <property type="entry name" value="D15-like"/>
</dbReference>
<comment type="similarity">
    <text evidence="2">Belongs to the TamA family.</text>
</comment>
<evidence type="ECO:0000256" key="8">
    <source>
        <dbReference type="ARBA" id="ARBA00023237"/>
    </source>
</evidence>
<evidence type="ECO:0000256" key="10">
    <source>
        <dbReference type="ARBA" id="ARBA00093548"/>
    </source>
</evidence>
<proteinExistence type="inferred from homology"/>
<dbReference type="Pfam" id="PF17243">
    <property type="entry name" value="POTRA_TamA_1"/>
    <property type="match status" value="1"/>
</dbReference>
<evidence type="ECO:0000259" key="13">
    <source>
        <dbReference type="Pfam" id="PF17243"/>
    </source>
</evidence>
<keyword evidence="8" id="KW-0998">Cell outer membrane</keyword>
<reference evidence="15" key="1">
    <citation type="submission" date="2017-08" db="EMBL/GenBank/DDBJ databases">
        <title>Direct submision.</title>
        <authorList>
            <person name="Kim S.-J."/>
            <person name="Rhee S.-K."/>
        </authorList>
    </citation>
    <scope>NUCLEOTIDE SEQUENCE [LARGE SCALE GENOMIC DNA]</scope>
    <source>
        <strain evidence="15">GI5</strain>
    </source>
</reference>
<dbReference type="Pfam" id="PF07244">
    <property type="entry name" value="POTRA"/>
    <property type="match status" value="1"/>
</dbReference>
<keyword evidence="4" id="KW-1134">Transmembrane beta strand</keyword>
<feature type="domain" description="POTRA" evidence="12">
    <location>
        <begin position="170"/>
        <end position="238"/>
    </location>
</feature>
<dbReference type="InterPro" id="IPR035243">
    <property type="entry name" value="TamA_POTRA_Dom_1"/>
</dbReference>
<accession>A0A2K9LN71</accession>
<comment type="subcellular location">
    <subcellularLocation>
        <location evidence="1">Cell outer membrane</location>
    </subcellularLocation>
</comment>